<evidence type="ECO:0000313" key="1">
    <source>
        <dbReference type="EMBL" id="GGZ08612.1"/>
    </source>
</evidence>
<evidence type="ECO:0000313" key="2">
    <source>
        <dbReference type="Proteomes" id="UP000648075"/>
    </source>
</evidence>
<name>A0A918PHR2_9SPHN</name>
<organism evidence="1 2">
    <name type="scientific">Novosphingobium colocasiae</name>
    <dbReference type="NCBI Taxonomy" id="1256513"/>
    <lineage>
        <taxon>Bacteria</taxon>
        <taxon>Pseudomonadati</taxon>
        <taxon>Pseudomonadota</taxon>
        <taxon>Alphaproteobacteria</taxon>
        <taxon>Sphingomonadales</taxon>
        <taxon>Sphingomonadaceae</taxon>
        <taxon>Novosphingobium</taxon>
    </lineage>
</organism>
<comment type="caution">
    <text evidence="1">The sequence shown here is derived from an EMBL/GenBank/DDBJ whole genome shotgun (WGS) entry which is preliminary data.</text>
</comment>
<keyword evidence="2" id="KW-1185">Reference proteome</keyword>
<accession>A0A918PHR2</accession>
<gene>
    <name evidence="1" type="ORF">GCM10011614_24380</name>
</gene>
<dbReference type="EMBL" id="BMZA01000009">
    <property type="protein sequence ID" value="GGZ08612.1"/>
    <property type="molecule type" value="Genomic_DNA"/>
</dbReference>
<dbReference type="Proteomes" id="UP000648075">
    <property type="component" value="Unassembled WGS sequence"/>
</dbReference>
<sequence>MAVSMRKGLVAAVVVLVIAGLAVMAWRAGGEQPVAGIVQTVAVPELPR</sequence>
<reference evidence="1" key="2">
    <citation type="submission" date="2020-09" db="EMBL/GenBank/DDBJ databases">
        <authorList>
            <person name="Sun Q."/>
            <person name="Kim S."/>
        </authorList>
    </citation>
    <scope>NUCLEOTIDE SEQUENCE</scope>
    <source>
        <strain evidence="1">KCTC 32255</strain>
    </source>
</reference>
<protein>
    <submittedName>
        <fullName evidence="1">Uncharacterized protein</fullName>
    </submittedName>
</protein>
<proteinExistence type="predicted"/>
<dbReference type="RefSeq" id="WP_189621485.1">
    <property type="nucleotide sequence ID" value="NZ_BMZA01000009.1"/>
</dbReference>
<dbReference type="AlphaFoldDB" id="A0A918PHR2"/>
<reference evidence="1" key="1">
    <citation type="journal article" date="2014" name="Int. J. Syst. Evol. Microbiol.">
        <title>Complete genome sequence of Corynebacterium casei LMG S-19264T (=DSM 44701T), isolated from a smear-ripened cheese.</title>
        <authorList>
            <consortium name="US DOE Joint Genome Institute (JGI-PGF)"/>
            <person name="Walter F."/>
            <person name="Albersmeier A."/>
            <person name="Kalinowski J."/>
            <person name="Ruckert C."/>
        </authorList>
    </citation>
    <scope>NUCLEOTIDE SEQUENCE</scope>
    <source>
        <strain evidence="1">KCTC 32255</strain>
    </source>
</reference>